<dbReference type="RefSeq" id="WP_249314927.1">
    <property type="nucleotide sequence ID" value="NZ_JACRSR010000001.1"/>
</dbReference>
<dbReference type="AlphaFoldDB" id="A0A926HKE2"/>
<dbReference type="EMBL" id="JACRSR010000001">
    <property type="protein sequence ID" value="MBC8530882.1"/>
    <property type="molecule type" value="Genomic_DNA"/>
</dbReference>
<gene>
    <name evidence="2" type="ORF">H8696_03375</name>
</gene>
<dbReference type="Proteomes" id="UP000623172">
    <property type="component" value="Unassembled WGS sequence"/>
</dbReference>
<dbReference type="PANTHER" id="PTHR43798:SF33">
    <property type="entry name" value="HYDROLASE, PUTATIVE (AFU_ORTHOLOGUE AFUA_2G14860)-RELATED"/>
    <property type="match status" value="1"/>
</dbReference>
<dbReference type="InterPro" id="IPR029058">
    <property type="entry name" value="AB_hydrolase_fold"/>
</dbReference>
<dbReference type="InterPro" id="IPR000073">
    <property type="entry name" value="AB_hydrolase_1"/>
</dbReference>
<dbReference type="GO" id="GO:0016020">
    <property type="term" value="C:membrane"/>
    <property type="evidence" value="ECO:0007669"/>
    <property type="project" value="TreeGrafter"/>
</dbReference>
<reference evidence="2" key="1">
    <citation type="submission" date="2020-08" db="EMBL/GenBank/DDBJ databases">
        <title>Genome public.</title>
        <authorList>
            <person name="Liu C."/>
            <person name="Sun Q."/>
        </authorList>
    </citation>
    <scope>NUCLEOTIDE SEQUENCE</scope>
    <source>
        <strain evidence="2">NSJ-53</strain>
    </source>
</reference>
<proteinExistence type="predicted"/>
<evidence type="ECO:0000313" key="2">
    <source>
        <dbReference type="EMBL" id="MBC8530882.1"/>
    </source>
</evidence>
<name>A0A926HKE2_9FIRM</name>
<organism evidence="2 3">
    <name type="scientific">Gehongia tenuis</name>
    <dbReference type="NCBI Taxonomy" id="2763655"/>
    <lineage>
        <taxon>Bacteria</taxon>
        <taxon>Bacillati</taxon>
        <taxon>Bacillota</taxon>
        <taxon>Clostridia</taxon>
        <taxon>Christensenellales</taxon>
        <taxon>Christensenellaceae</taxon>
        <taxon>Gehongia</taxon>
    </lineage>
</organism>
<keyword evidence="3" id="KW-1185">Reference proteome</keyword>
<keyword evidence="2" id="KW-0378">Hydrolase</keyword>
<dbReference type="SUPFAM" id="SSF53474">
    <property type="entry name" value="alpha/beta-Hydrolases"/>
    <property type="match status" value="1"/>
</dbReference>
<protein>
    <submittedName>
        <fullName evidence="2">Alpha/beta hydrolase</fullName>
    </submittedName>
</protein>
<dbReference type="Pfam" id="PF00561">
    <property type="entry name" value="Abhydrolase_1"/>
    <property type="match status" value="1"/>
</dbReference>
<sequence>MKIDLDGLTVRYTDEGNPQGEAVLVLHGWGGRVESMAPVIQGLLPTNRVIALDFPGFGESDPPPEPWSVTEYTALTVKLLKKLGLTKVHVIAHSFGGRVTLLMGKEHPELLGKVVITGGAGIRPKRGAKYYAKVWSYKLMKRVYRLLERLGVLKGVREALRERIEARAGSSDYRDAAGVMRQTFVKVVNQDLRYCLPHIQSPCLLFWGERDDAAPLYMGKIMEKEIPDAGLVVLPGAGHFAYLEEIGTFMAAVKHFLGVKA</sequence>
<dbReference type="Gene3D" id="3.40.50.1820">
    <property type="entry name" value="alpha/beta hydrolase"/>
    <property type="match status" value="1"/>
</dbReference>
<accession>A0A926HKE2</accession>
<feature type="domain" description="AB hydrolase-1" evidence="1">
    <location>
        <begin position="22"/>
        <end position="245"/>
    </location>
</feature>
<dbReference type="PRINTS" id="PR00111">
    <property type="entry name" value="ABHYDROLASE"/>
</dbReference>
<dbReference type="PANTHER" id="PTHR43798">
    <property type="entry name" value="MONOACYLGLYCEROL LIPASE"/>
    <property type="match status" value="1"/>
</dbReference>
<dbReference type="InterPro" id="IPR050266">
    <property type="entry name" value="AB_hydrolase_sf"/>
</dbReference>
<evidence type="ECO:0000259" key="1">
    <source>
        <dbReference type="Pfam" id="PF00561"/>
    </source>
</evidence>
<dbReference type="GO" id="GO:0016787">
    <property type="term" value="F:hydrolase activity"/>
    <property type="evidence" value="ECO:0007669"/>
    <property type="project" value="UniProtKB-KW"/>
</dbReference>
<evidence type="ECO:0000313" key="3">
    <source>
        <dbReference type="Proteomes" id="UP000623172"/>
    </source>
</evidence>
<comment type="caution">
    <text evidence="2">The sequence shown here is derived from an EMBL/GenBank/DDBJ whole genome shotgun (WGS) entry which is preliminary data.</text>
</comment>